<dbReference type="HOGENOM" id="CLU_145550_1_0_1"/>
<dbReference type="STRING" id="933084.A0A067P9D3"/>
<protein>
    <submittedName>
        <fullName evidence="1">Uncharacterized protein</fullName>
    </submittedName>
</protein>
<dbReference type="InParanoid" id="A0A067P9D3"/>
<evidence type="ECO:0000313" key="1">
    <source>
        <dbReference type="EMBL" id="KDQ51513.1"/>
    </source>
</evidence>
<dbReference type="OrthoDB" id="2802106at2759"/>
<dbReference type="AlphaFoldDB" id="A0A067P9D3"/>
<evidence type="ECO:0000313" key="2">
    <source>
        <dbReference type="Proteomes" id="UP000027265"/>
    </source>
</evidence>
<accession>A0A067P9D3</accession>
<reference evidence="2" key="1">
    <citation type="journal article" date="2014" name="Proc. Natl. Acad. Sci. U.S.A.">
        <title>Extensive sampling of basidiomycete genomes demonstrates inadequacy of the white-rot/brown-rot paradigm for wood decay fungi.</title>
        <authorList>
            <person name="Riley R."/>
            <person name="Salamov A.A."/>
            <person name="Brown D.W."/>
            <person name="Nagy L.G."/>
            <person name="Floudas D."/>
            <person name="Held B.W."/>
            <person name="Levasseur A."/>
            <person name="Lombard V."/>
            <person name="Morin E."/>
            <person name="Otillar R."/>
            <person name="Lindquist E.A."/>
            <person name="Sun H."/>
            <person name="LaButti K.M."/>
            <person name="Schmutz J."/>
            <person name="Jabbour D."/>
            <person name="Luo H."/>
            <person name="Baker S.E."/>
            <person name="Pisabarro A.G."/>
            <person name="Walton J.D."/>
            <person name="Blanchette R.A."/>
            <person name="Henrissat B."/>
            <person name="Martin F."/>
            <person name="Cullen D."/>
            <person name="Hibbett D.S."/>
            <person name="Grigoriev I.V."/>
        </authorList>
    </citation>
    <scope>NUCLEOTIDE SEQUENCE [LARGE SCALE GENOMIC DNA]</scope>
    <source>
        <strain evidence="2">MUCL 33604</strain>
    </source>
</reference>
<name>A0A067P9D3_9AGAM</name>
<organism evidence="1 2">
    <name type="scientific">Jaapia argillacea MUCL 33604</name>
    <dbReference type="NCBI Taxonomy" id="933084"/>
    <lineage>
        <taxon>Eukaryota</taxon>
        <taxon>Fungi</taxon>
        <taxon>Dikarya</taxon>
        <taxon>Basidiomycota</taxon>
        <taxon>Agaricomycotina</taxon>
        <taxon>Agaricomycetes</taxon>
        <taxon>Agaricomycetidae</taxon>
        <taxon>Jaapiales</taxon>
        <taxon>Jaapiaceae</taxon>
        <taxon>Jaapia</taxon>
    </lineage>
</organism>
<dbReference type="Proteomes" id="UP000027265">
    <property type="component" value="Unassembled WGS sequence"/>
</dbReference>
<dbReference type="EMBL" id="KL197747">
    <property type="protein sequence ID" value="KDQ51513.1"/>
    <property type="molecule type" value="Genomic_DNA"/>
</dbReference>
<sequence>MMKTDILFSSPCLRFSQAQQEAVLAWGKELGARNVPSLYKVDKFQKEALESLGDPMVKIQASSGNVFFMNSACEAIARDYAHPKTRPLIHAYPEFTKDVVTEVWQCGKWRIDAPDSVLTLMICCGMKDFYVNKLVQQEEGTWFIPTRFFEI</sequence>
<gene>
    <name evidence="1" type="ORF">JAAARDRAFT_140020</name>
</gene>
<keyword evidence="2" id="KW-1185">Reference proteome</keyword>
<proteinExistence type="predicted"/>